<dbReference type="EMBL" id="JBHUFL010000003">
    <property type="protein sequence ID" value="MFD1835703.1"/>
    <property type="molecule type" value="Genomic_DNA"/>
</dbReference>
<organism evidence="2 3">
    <name type="scientific">Brachybacterium rhamnosum</name>
    <dbReference type="NCBI Taxonomy" id="173361"/>
    <lineage>
        <taxon>Bacteria</taxon>
        <taxon>Bacillati</taxon>
        <taxon>Actinomycetota</taxon>
        <taxon>Actinomycetes</taxon>
        <taxon>Micrococcales</taxon>
        <taxon>Dermabacteraceae</taxon>
        <taxon>Brachybacterium</taxon>
    </lineage>
</organism>
<dbReference type="Proteomes" id="UP001597280">
    <property type="component" value="Unassembled WGS sequence"/>
</dbReference>
<keyword evidence="1" id="KW-0472">Membrane</keyword>
<keyword evidence="1" id="KW-0812">Transmembrane</keyword>
<sequence>MTKTYTVPPPPPHNEGKTPAAWTLSLGVVIGITLAALGMVIGMPALLVVGIVVTALSVVAGVVMSVVGLGKKRPTRSAATS</sequence>
<comment type="caution">
    <text evidence="2">The sequence shown here is derived from an EMBL/GenBank/DDBJ whole genome shotgun (WGS) entry which is preliminary data.</text>
</comment>
<feature type="transmembrane region" description="Helical" evidence="1">
    <location>
        <begin position="21"/>
        <end position="41"/>
    </location>
</feature>
<dbReference type="RefSeq" id="WP_137770880.1">
    <property type="nucleotide sequence ID" value="NZ_BAAAIS010000003.1"/>
</dbReference>
<evidence type="ECO:0000313" key="3">
    <source>
        <dbReference type="Proteomes" id="UP001597280"/>
    </source>
</evidence>
<reference evidence="3" key="1">
    <citation type="journal article" date="2019" name="Int. J. Syst. Evol. Microbiol.">
        <title>The Global Catalogue of Microorganisms (GCM) 10K type strain sequencing project: providing services to taxonomists for standard genome sequencing and annotation.</title>
        <authorList>
            <consortium name="The Broad Institute Genomics Platform"/>
            <consortium name="The Broad Institute Genome Sequencing Center for Infectious Disease"/>
            <person name="Wu L."/>
            <person name="Ma J."/>
        </authorList>
    </citation>
    <scope>NUCLEOTIDE SEQUENCE [LARGE SCALE GENOMIC DNA]</scope>
    <source>
        <strain evidence="3">JCM 11650</strain>
    </source>
</reference>
<evidence type="ECO:0000256" key="1">
    <source>
        <dbReference type="SAM" id="Phobius"/>
    </source>
</evidence>
<keyword evidence="1" id="KW-1133">Transmembrane helix</keyword>
<proteinExistence type="predicted"/>
<feature type="transmembrane region" description="Helical" evidence="1">
    <location>
        <begin position="47"/>
        <end position="69"/>
    </location>
</feature>
<accession>A0ABW4PZ13</accession>
<protein>
    <submittedName>
        <fullName evidence="2">HGxxPAAW family protein</fullName>
    </submittedName>
</protein>
<name>A0ABW4PZ13_9MICO</name>
<gene>
    <name evidence="2" type="ORF">ACFSDA_11550</name>
</gene>
<dbReference type="NCBIfam" id="NF041681">
    <property type="entry name" value="HGxxPAAW"/>
    <property type="match status" value="1"/>
</dbReference>
<evidence type="ECO:0000313" key="2">
    <source>
        <dbReference type="EMBL" id="MFD1835703.1"/>
    </source>
</evidence>
<keyword evidence="3" id="KW-1185">Reference proteome</keyword>